<dbReference type="InterPro" id="IPR046335">
    <property type="entry name" value="LacI/GalR-like_sensor"/>
</dbReference>
<organism evidence="6 7">
    <name type="scientific">Hespellia stercorisuis DSM 15480</name>
    <dbReference type="NCBI Taxonomy" id="1121950"/>
    <lineage>
        <taxon>Bacteria</taxon>
        <taxon>Bacillati</taxon>
        <taxon>Bacillota</taxon>
        <taxon>Clostridia</taxon>
        <taxon>Lachnospirales</taxon>
        <taxon>Lachnospiraceae</taxon>
        <taxon>Hespellia</taxon>
    </lineage>
</organism>
<dbReference type="AlphaFoldDB" id="A0A1M6NYE4"/>
<dbReference type="InterPro" id="IPR000843">
    <property type="entry name" value="HTH_LacI"/>
</dbReference>
<sequence length="345" mass="38317">MITIKQMAELAGVSPTTVSNVLHGRYNKISKDKLNRVQQVIEQSNYVSNMGGRLLGNYGSKIIAVIMAYHTNEDQFPLDDPFAGAIVGAIEQEITENGYFLMLYHNEDVDECTNMARAWNVEGIILLGFTAGQYVNFKSKVEVPVVAIDTSFHGIKSKFINIGLQDYEGGRDLTKYLLQCGHQKISFLSLDLQENYIDMQRGLGMCDALKQAGLPADSSCFVPLDVDSRKRHAFLSAFATDGFRGSTVLFFSSDHLAIEAMNLFLDMGLQIPKDISIAGFDDIHFASQCRPKLTTVRQNIAEKGREAVHALIEVIVTKEFRQKNISLPTEVVVRDSVAVINPLDL</sequence>
<keyword evidence="2" id="KW-0238">DNA-binding</keyword>
<dbReference type="Proteomes" id="UP000184301">
    <property type="component" value="Unassembled WGS sequence"/>
</dbReference>
<feature type="domain" description="HTH cro/C1-type" evidence="5">
    <location>
        <begin position="2"/>
        <end position="47"/>
    </location>
</feature>
<dbReference type="SMART" id="SM00354">
    <property type="entry name" value="HTH_LACI"/>
    <property type="match status" value="1"/>
</dbReference>
<dbReference type="InterPro" id="IPR010982">
    <property type="entry name" value="Lambda_DNA-bd_dom_sf"/>
</dbReference>
<protein>
    <submittedName>
        <fullName evidence="6">LacI family transcriptional regulator</fullName>
    </submittedName>
</protein>
<dbReference type="SUPFAM" id="SSF47413">
    <property type="entry name" value="lambda repressor-like DNA-binding domains"/>
    <property type="match status" value="1"/>
</dbReference>
<dbReference type="InterPro" id="IPR028082">
    <property type="entry name" value="Peripla_BP_I"/>
</dbReference>
<keyword evidence="7" id="KW-1185">Reference proteome</keyword>
<keyword evidence="3" id="KW-0804">Transcription</keyword>
<dbReference type="Gene3D" id="3.40.50.2300">
    <property type="match status" value="2"/>
</dbReference>
<dbReference type="PANTHER" id="PTHR30146:SF24">
    <property type="entry name" value="XYLOSE OPERON REGULATORY PROTEIN"/>
    <property type="match status" value="1"/>
</dbReference>
<evidence type="ECO:0000259" key="5">
    <source>
        <dbReference type="PROSITE" id="PS50943"/>
    </source>
</evidence>
<dbReference type="Pfam" id="PF00356">
    <property type="entry name" value="LacI"/>
    <property type="match status" value="1"/>
</dbReference>
<dbReference type="PROSITE" id="PS50932">
    <property type="entry name" value="HTH_LACI_2"/>
    <property type="match status" value="1"/>
</dbReference>
<proteinExistence type="predicted"/>
<feature type="domain" description="HTH lacI-type" evidence="4">
    <location>
        <begin position="2"/>
        <end position="57"/>
    </location>
</feature>
<dbReference type="PANTHER" id="PTHR30146">
    <property type="entry name" value="LACI-RELATED TRANSCRIPTIONAL REPRESSOR"/>
    <property type="match status" value="1"/>
</dbReference>
<keyword evidence="1" id="KW-0805">Transcription regulation</keyword>
<dbReference type="OrthoDB" id="9796186at2"/>
<dbReference type="GO" id="GO:0003700">
    <property type="term" value="F:DNA-binding transcription factor activity"/>
    <property type="evidence" value="ECO:0007669"/>
    <property type="project" value="TreeGrafter"/>
</dbReference>
<dbReference type="CDD" id="cd06267">
    <property type="entry name" value="PBP1_LacI_sugar_binding-like"/>
    <property type="match status" value="1"/>
</dbReference>
<name>A0A1M6NYE4_9FIRM</name>
<dbReference type="Pfam" id="PF13377">
    <property type="entry name" value="Peripla_BP_3"/>
    <property type="match status" value="1"/>
</dbReference>
<dbReference type="Gene3D" id="1.10.260.40">
    <property type="entry name" value="lambda repressor-like DNA-binding domains"/>
    <property type="match status" value="1"/>
</dbReference>
<dbReference type="CDD" id="cd01392">
    <property type="entry name" value="HTH_LacI"/>
    <property type="match status" value="1"/>
</dbReference>
<dbReference type="GO" id="GO:0000976">
    <property type="term" value="F:transcription cis-regulatory region binding"/>
    <property type="evidence" value="ECO:0007669"/>
    <property type="project" value="TreeGrafter"/>
</dbReference>
<reference evidence="6 7" key="1">
    <citation type="submission" date="2016-11" db="EMBL/GenBank/DDBJ databases">
        <authorList>
            <person name="Jaros S."/>
            <person name="Januszkiewicz K."/>
            <person name="Wedrychowicz H."/>
        </authorList>
    </citation>
    <scope>NUCLEOTIDE SEQUENCE [LARGE SCALE GENOMIC DNA]</scope>
    <source>
        <strain evidence="6 7">DSM 15480</strain>
    </source>
</reference>
<evidence type="ECO:0000259" key="4">
    <source>
        <dbReference type="PROSITE" id="PS50932"/>
    </source>
</evidence>
<dbReference type="EMBL" id="FQZY01000025">
    <property type="protein sequence ID" value="SHK00662.1"/>
    <property type="molecule type" value="Genomic_DNA"/>
</dbReference>
<evidence type="ECO:0000313" key="7">
    <source>
        <dbReference type="Proteomes" id="UP000184301"/>
    </source>
</evidence>
<evidence type="ECO:0000256" key="2">
    <source>
        <dbReference type="ARBA" id="ARBA00023125"/>
    </source>
</evidence>
<dbReference type="SUPFAM" id="SSF53822">
    <property type="entry name" value="Periplasmic binding protein-like I"/>
    <property type="match status" value="1"/>
</dbReference>
<dbReference type="STRING" id="1121950.SAMN02745243_01966"/>
<dbReference type="PROSITE" id="PS50943">
    <property type="entry name" value="HTH_CROC1"/>
    <property type="match status" value="1"/>
</dbReference>
<evidence type="ECO:0000313" key="6">
    <source>
        <dbReference type="EMBL" id="SHK00662.1"/>
    </source>
</evidence>
<accession>A0A1M6NYE4</accession>
<gene>
    <name evidence="6" type="ORF">SAMN02745243_01966</name>
</gene>
<dbReference type="InterPro" id="IPR001387">
    <property type="entry name" value="Cro/C1-type_HTH"/>
</dbReference>
<evidence type="ECO:0000256" key="1">
    <source>
        <dbReference type="ARBA" id="ARBA00023015"/>
    </source>
</evidence>
<evidence type="ECO:0000256" key="3">
    <source>
        <dbReference type="ARBA" id="ARBA00023163"/>
    </source>
</evidence>